<dbReference type="EMBL" id="MSIF01000025">
    <property type="protein sequence ID" value="OLF05817.1"/>
    <property type="molecule type" value="Genomic_DNA"/>
</dbReference>
<dbReference type="InterPro" id="IPR043917">
    <property type="entry name" value="DUF5753"/>
</dbReference>
<reference evidence="2 3" key="1">
    <citation type="submission" date="2016-12" db="EMBL/GenBank/DDBJ databases">
        <title>The draft genome sequence of Actinophytocola xinjiangensis.</title>
        <authorList>
            <person name="Wang W."/>
            <person name="Yuan L."/>
        </authorList>
    </citation>
    <scope>NUCLEOTIDE SEQUENCE [LARGE SCALE GENOMIC DNA]</scope>
    <source>
        <strain evidence="2 3">CGMCC 4.4663</strain>
    </source>
</reference>
<dbReference type="Proteomes" id="UP000185696">
    <property type="component" value="Unassembled WGS sequence"/>
</dbReference>
<evidence type="ECO:0000313" key="3">
    <source>
        <dbReference type="Proteomes" id="UP000185696"/>
    </source>
</evidence>
<name>A0A7Z0WGM0_9PSEU</name>
<comment type="caution">
    <text evidence="2">The sequence shown here is derived from an EMBL/GenBank/DDBJ whole genome shotgun (WGS) entry which is preliminary data.</text>
</comment>
<feature type="domain" description="DUF5753" evidence="1">
    <location>
        <begin position="89"/>
        <end position="257"/>
    </location>
</feature>
<gene>
    <name evidence="2" type="ORF">BLA60_34060</name>
</gene>
<organism evidence="2 3">
    <name type="scientific">Actinophytocola xinjiangensis</name>
    <dbReference type="NCBI Taxonomy" id="485602"/>
    <lineage>
        <taxon>Bacteria</taxon>
        <taxon>Bacillati</taxon>
        <taxon>Actinomycetota</taxon>
        <taxon>Actinomycetes</taxon>
        <taxon>Pseudonocardiales</taxon>
        <taxon>Pseudonocardiaceae</taxon>
    </lineage>
</organism>
<keyword evidence="3" id="KW-1185">Reference proteome</keyword>
<accession>A0A7Z0WGM0</accession>
<dbReference type="Pfam" id="PF13560">
    <property type="entry name" value="HTH_31"/>
    <property type="match status" value="1"/>
</dbReference>
<dbReference type="Pfam" id="PF19054">
    <property type="entry name" value="DUF5753"/>
    <property type="match status" value="1"/>
</dbReference>
<evidence type="ECO:0000313" key="2">
    <source>
        <dbReference type="EMBL" id="OLF05817.1"/>
    </source>
</evidence>
<sequence>MWGSRLRVIRNERCELPLERAAKLAGWHGSKLSRTERGLRPVSIQDFATLVTAWGLPAKERDAILTELATGASSGWWDRPIPGVPEDVGTLAGYEAEAVELVAVAVAVVPGLLHTYETAVAAMAANGLTRRDIELGWIARLRRQQILGKVDFSVYVTEAALRTHWGGKDAHHAQLAHLLRCMEIGTAGIRVIPHQQTGALLLHTWHWMRFRHTPPVVYVELATGATYIHEADHYTAILDRLDQVALPKDGSRTLIRRLMEGG</sequence>
<protein>
    <recommendedName>
        <fullName evidence="1">DUF5753 domain-containing protein</fullName>
    </recommendedName>
</protein>
<proteinExistence type="predicted"/>
<dbReference type="AlphaFoldDB" id="A0A7Z0WGM0"/>
<evidence type="ECO:0000259" key="1">
    <source>
        <dbReference type="Pfam" id="PF19054"/>
    </source>
</evidence>